<dbReference type="GO" id="GO:0008270">
    <property type="term" value="F:zinc ion binding"/>
    <property type="evidence" value="ECO:0007669"/>
    <property type="project" value="UniProtKB-KW"/>
</dbReference>
<feature type="compositionally biased region" description="Basic and acidic residues" evidence="11">
    <location>
        <begin position="149"/>
        <end position="159"/>
    </location>
</feature>
<feature type="region of interest" description="Disordered" evidence="11">
    <location>
        <begin position="175"/>
        <end position="223"/>
    </location>
</feature>
<dbReference type="GO" id="GO:0032259">
    <property type="term" value="P:methylation"/>
    <property type="evidence" value="ECO:0007669"/>
    <property type="project" value="UniProtKB-KW"/>
</dbReference>
<dbReference type="PROSITE" id="PS51745">
    <property type="entry name" value="PB1"/>
    <property type="match status" value="1"/>
</dbReference>
<feature type="compositionally biased region" description="Low complexity" evidence="11">
    <location>
        <begin position="204"/>
        <end position="217"/>
    </location>
</feature>
<dbReference type="EMBL" id="CAJPEV010001281">
    <property type="protein sequence ID" value="CAG0891830.1"/>
    <property type="molecule type" value="Genomic_DNA"/>
</dbReference>
<feature type="domain" description="MYND-type" evidence="13">
    <location>
        <begin position="598"/>
        <end position="636"/>
    </location>
</feature>
<evidence type="ECO:0000259" key="13">
    <source>
        <dbReference type="PROSITE" id="PS50865"/>
    </source>
</evidence>
<dbReference type="OrthoDB" id="5945798at2759"/>
<dbReference type="Proteomes" id="UP000677054">
    <property type="component" value="Unassembled WGS sequence"/>
</dbReference>
<dbReference type="GO" id="GO:0005634">
    <property type="term" value="C:nucleus"/>
    <property type="evidence" value="ECO:0007669"/>
    <property type="project" value="TreeGrafter"/>
</dbReference>
<evidence type="ECO:0000256" key="2">
    <source>
        <dbReference type="ARBA" id="ARBA00022679"/>
    </source>
</evidence>
<evidence type="ECO:0000256" key="7">
    <source>
        <dbReference type="ARBA" id="ARBA00093423"/>
    </source>
</evidence>
<dbReference type="CDD" id="cd06401">
    <property type="entry name" value="PB1_TFG"/>
    <property type="match status" value="1"/>
</dbReference>
<dbReference type="SMART" id="SM00666">
    <property type="entry name" value="PB1"/>
    <property type="match status" value="1"/>
</dbReference>
<evidence type="ECO:0000256" key="10">
    <source>
        <dbReference type="PROSITE-ProRule" id="PRU00134"/>
    </source>
</evidence>
<dbReference type="Gene3D" id="1.10.220.160">
    <property type="match status" value="1"/>
</dbReference>
<dbReference type="GO" id="GO:0008757">
    <property type="term" value="F:S-adenosylmethionine-dependent methyltransferase activity"/>
    <property type="evidence" value="ECO:0007669"/>
    <property type="project" value="UniProtKB-ARBA"/>
</dbReference>
<dbReference type="GO" id="GO:0042826">
    <property type="term" value="F:histone deacetylase binding"/>
    <property type="evidence" value="ECO:0007669"/>
    <property type="project" value="TreeGrafter"/>
</dbReference>
<dbReference type="InterPro" id="IPR002893">
    <property type="entry name" value="Znf_MYND"/>
</dbReference>
<keyword evidence="3" id="KW-0949">S-adenosyl-L-methionine</keyword>
<keyword evidence="16" id="KW-1185">Reference proteome</keyword>
<protein>
    <recommendedName>
        <fullName evidence="8">Protein-lysine N-methyltransferase SMYD4</fullName>
    </recommendedName>
    <alternativeName>
        <fullName evidence="9">SET and MYND domain-containing protein 4</fullName>
    </alternativeName>
</protein>
<evidence type="ECO:0000256" key="6">
    <source>
        <dbReference type="ARBA" id="ARBA00022833"/>
    </source>
</evidence>
<dbReference type="EMBL" id="LR900798">
    <property type="protein sequence ID" value="CAD7246939.1"/>
    <property type="molecule type" value="Genomic_DNA"/>
</dbReference>
<evidence type="ECO:0000256" key="1">
    <source>
        <dbReference type="ARBA" id="ARBA00022603"/>
    </source>
</evidence>
<evidence type="ECO:0000256" key="3">
    <source>
        <dbReference type="ARBA" id="ARBA00022691"/>
    </source>
</evidence>
<dbReference type="InterPro" id="IPR000270">
    <property type="entry name" value="PB1_dom"/>
</dbReference>
<dbReference type="Gene3D" id="6.10.140.2220">
    <property type="match status" value="1"/>
</dbReference>
<dbReference type="GO" id="GO:0008276">
    <property type="term" value="F:protein methyltransferase activity"/>
    <property type="evidence" value="ECO:0007669"/>
    <property type="project" value="UniProtKB-ARBA"/>
</dbReference>
<dbReference type="SUPFAM" id="SSF54277">
    <property type="entry name" value="CAD &amp; PB1 domains"/>
    <property type="match status" value="1"/>
</dbReference>
<name>A0A7R8XAY3_9CRUS</name>
<keyword evidence="6" id="KW-0862">Zinc</keyword>
<evidence type="ECO:0000256" key="11">
    <source>
        <dbReference type="SAM" id="MobiDB-lite"/>
    </source>
</evidence>
<dbReference type="InterPro" id="IPR034857">
    <property type="entry name" value="PB1_TFG"/>
</dbReference>
<proteinExistence type="predicted"/>
<feature type="domain" description="SET" evidence="12">
    <location>
        <begin position="637"/>
        <end position="803"/>
    </location>
</feature>
<dbReference type="PANTHER" id="PTHR46165:SF6">
    <property type="entry name" value="SET AND MYND DOMAIN-CONTAINING PROTEIN 4-LIKE PROTEIN"/>
    <property type="match status" value="1"/>
</dbReference>
<feature type="domain" description="PB1" evidence="14">
    <location>
        <begin position="30"/>
        <end position="113"/>
    </location>
</feature>
<keyword evidence="4" id="KW-0479">Metal-binding</keyword>
<dbReference type="PROSITE" id="PS50865">
    <property type="entry name" value="ZF_MYND_2"/>
    <property type="match status" value="1"/>
</dbReference>
<dbReference type="Pfam" id="PF00856">
    <property type="entry name" value="SET"/>
    <property type="match status" value="1"/>
</dbReference>
<dbReference type="InterPro" id="IPR001214">
    <property type="entry name" value="SET_dom"/>
</dbReference>
<gene>
    <name evidence="15" type="ORF">DSTB1V02_LOCUS6781</name>
</gene>
<dbReference type="CDD" id="cd10536">
    <property type="entry name" value="SET_SMYD4"/>
    <property type="match status" value="1"/>
</dbReference>
<dbReference type="PROSITE" id="PS50280">
    <property type="entry name" value="SET"/>
    <property type="match status" value="1"/>
</dbReference>
<dbReference type="Gene3D" id="2.170.270.10">
    <property type="entry name" value="SET domain"/>
    <property type="match status" value="1"/>
</dbReference>
<comment type="function">
    <text evidence="7">Protein-lysine N-methyltransferase. Monomethylates PRMT5, modulating its transcriptional activity. May also act as a histone methyltransferase. Plays a critical role in cardiac development. Acts as a key epigenetic regulator of gene expression during cardiac development via its dual activities as a methyltransferase and negative regulator of HDAC1.</text>
</comment>
<dbReference type="SUPFAM" id="SSF48452">
    <property type="entry name" value="TPR-like"/>
    <property type="match status" value="1"/>
</dbReference>
<evidence type="ECO:0000256" key="5">
    <source>
        <dbReference type="ARBA" id="ARBA00022771"/>
    </source>
</evidence>
<dbReference type="InterPro" id="IPR011990">
    <property type="entry name" value="TPR-like_helical_dom_sf"/>
</dbReference>
<keyword evidence="5 10" id="KW-0863">Zinc-finger</keyword>
<keyword evidence="1" id="KW-0489">Methyltransferase</keyword>
<dbReference type="InterPro" id="IPR053793">
    <property type="entry name" value="PB1-like"/>
</dbReference>
<dbReference type="Pfam" id="PF00564">
    <property type="entry name" value="PB1"/>
    <property type="match status" value="1"/>
</dbReference>
<evidence type="ECO:0000256" key="8">
    <source>
        <dbReference type="ARBA" id="ARBA00093635"/>
    </source>
</evidence>
<evidence type="ECO:0000256" key="9">
    <source>
        <dbReference type="ARBA" id="ARBA00093680"/>
    </source>
</evidence>
<dbReference type="PANTHER" id="PTHR46165">
    <property type="entry name" value="SET AND MYND DOMAIN-CONTAINING PROTEIN 4"/>
    <property type="match status" value="1"/>
</dbReference>
<dbReference type="SUPFAM" id="SSF82199">
    <property type="entry name" value="SET domain"/>
    <property type="match status" value="1"/>
</dbReference>
<keyword evidence="2" id="KW-0808">Transferase</keyword>
<accession>A0A7R8XAY3</accession>
<dbReference type="AlphaFoldDB" id="A0A7R8XAY3"/>
<evidence type="ECO:0000313" key="16">
    <source>
        <dbReference type="Proteomes" id="UP000677054"/>
    </source>
</evidence>
<dbReference type="GO" id="GO:0005737">
    <property type="term" value="C:cytoplasm"/>
    <property type="evidence" value="ECO:0007669"/>
    <property type="project" value="TreeGrafter"/>
</dbReference>
<reference evidence="15" key="1">
    <citation type="submission" date="2020-11" db="EMBL/GenBank/DDBJ databases">
        <authorList>
            <person name="Tran Van P."/>
        </authorList>
    </citation>
    <scope>NUCLEOTIDE SEQUENCE</scope>
</reference>
<dbReference type="InterPro" id="IPR052097">
    <property type="entry name" value="SET-MYND_domain_protein"/>
</dbReference>
<evidence type="ECO:0000259" key="14">
    <source>
        <dbReference type="PROSITE" id="PS51745"/>
    </source>
</evidence>
<feature type="region of interest" description="Disordered" evidence="11">
    <location>
        <begin position="147"/>
        <end position="166"/>
    </location>
</feature>
<organism evidence="15">
    <name type="scientific">Darwinula stevensoni</name>
    <dbReference type="NCBI Taxonomy" id="69355"/>
    <lineage>
        <taxon>Eukaryota</taxon>
        <taxon>Metazoa</taxon>
        <taxon>Ecdysozoa</taxon>
        <taxon>Arthropoda</taxon>
        <taxon>Crustacea</taxon>
        <taxon>Oligostraca</taxon>
        <taxon>Ostracoda</taxon>
        <taxon>Podocopa</taxon>
        <taxon>Podocopida</taxon>
        <taxon>Darwinulocopina</taxon>
        <taxon>Darwinuloidea</taxon>
        <taxon>Darwinulidae</taxon>
        <taxon>Darwinula</taxon>
    </lineage>
</organism>
<evidence type="ECO:0000313" key="15">
    <source>
        <dbReference type="EMBL" id="CAD7246939.1"/>
    </source>
</evidence>
<evidence type="ECO:0000259" key="12">
    <source>
        <dbReference type="PROSITE" id="PS50280"/>
    </source>
</evidence>
<dbReference type="SUPFAM" id="SSF144232">
    <property type="entry name" value="HIT/MYND zinc finger-like"/>
    <property type="match status" value="1"/>
</dbReference>
<sequence length="953" mass="105808">MMRDMAQTYSSGLVNGSEDSGYPAMDLGGKLIIKVQLCDDIRVIPIHNEDITYDELVLMMQRVFKGQLSPEDEVSIKYKDDDGDLVTVFDSSDLAFAISCSRILKLRLLVKPKARPLDSSDLHLMRKKLEEMQANIADMLDRINLTEVPEPKPHGDKKMVSTSSEGDVKQIVQPKEFDPLDNSSPRHSALKVESGTGVMGGSSGMMRPGSVQQQQQQPGPYAMVQQPTSYSHVYHPPSSVPQHSSQTGVMLGQVGSSAGLGPSYPSYAGAPATVQTAVPTSSAVSQAGYAPVSQHQATYPGSPSTYMGGMQGQAGGTGSYAAAGPPPTSGFQPPLNPYSRTTAPPPSTQITQHVKDRDLVSSLTDEFKRKETDEERIHLLWDLEPVQGFQCPTPTETKSLCMAERSRLNGNEFYKKKDLKIAFHCYSDCIRYALPGTPLLATAFANRSAVSYELGEYRECLVDLERSFKIEPKGGLLDRKIRCLVSLGQASQCLALMNDLEKMGHPSDRLKLLRQVITDASGEKKFEGERGEAMSIPRLNSEERNTHFPALSGALQFQESVEKGRHFVAARHILPGEVVAVEKGYASVVVPSAWLTHCHFCFKSPRLPVPCENCPHVVYCSESCREMAFPFHHNECHCLEIFKDPEIGSIGFLAARIITSSPVETLETGSQTIKSSAFYDPLDYYNIYHLVGHSTSRSPSDLFMRTLKAIYIVKCLKKESSFLASLVLMHLQNLPCNAHEVSMLNLNSATFASVEIGSVAYATLSLFNHSCDPNVVRHSYGEICVVRSIRTIRAGEEILDNYGYHYAIMPKNERQSHLTSQYFFDCHCHACVENWPLFASIPDKIAFKCPSCQKECNHVDKSSLSVEWSEMFHSCSEIQERLSSCVGKAEGSDAFKLEKCLHFMDLHTERPHVNYNRFQETLKYVYSLHANGHKLILKLTKTPNEIYCLSKSE</sequence>
<evidence type="ECO:0000256" key="4">
    <source>
        <dbReference type="ARBA" id="ARBA00022723"/>
    </source>
</evidence>
<dbReference type="InterPro" id="IPR046341">
    <property type="entry name" value="SET_dom_sf"/>
</dbReference>
<dbReference type="Gene3D" id="3.10.20.90">
    <property type="entry name" value="Phosphatidylinositol 3-kinase Catalytic Subunit, Chain A, domain 1"/>
    <property type="match status" value="1"/>
</dbReference>
<dbReference type="Gene3D" id="1.25.40.10">
    <property type="entry name" value="Tetratricopeptide repeat domain"/>
    <property type="match status" value="1"/>
</dbReference>
<dbReference type="Pfam" id="PF01753">
    <property type="entry name" value="zf-MYND"/>
    <property type="match status" value="1"/>
</dbReference>
<dbReference type="GO" id="GO:0008170">
    <property type="term" value="F:N-methyltransferase activity"/>
    <property type="evidence" value="ECO:0007669"/>
    <property type="project" value="UniProtKB-ARBA"/>
</dbReference>
<dbReference type="InterPro" id="IPR044421">
    <property type="entry name" value="SMYD4_SET"/>
</dbReference>